<evidence type="ECO:0000256" key="1">
    <source>
        <dbReference type="SAM" id="Phobius"/>
    </source>
</evidence>
<gene>
    <name evidence="2" type="ORF">E5139_09415</name>
</gene>
<keyword evidence="1" id="KW-1133">Transmembrane helix</keyword>
<dbReference type="RefSeq" id="WP_015762216.1">
    <property type="nucleotide sequence ID" value="NZ_CP039375.1"/>
</dbReference>
<name>A0A4D6KD74_9EURY</name>
<sequence length="61" mass="6487">MTYWENVLTVALGATLAFGVVDLSGRFLAVPLFAGSALLAWGLFGGIEEAVRRGRADESED</sequence>
<dbReference type="AlphaFoldDB" id="A0A4D6KD74"/>
<feature type="transmembrane region" description="Helical" evidence="1">
    <location>
        <begin position="29"/>
        <end position="47"/>
    </location>
</feature>
<reference evidence="2 3" key="1">
    <citation type="submission" date="2019-04" db="EMBL/GenBank/DDBJ databases">
        <title>Complete genome sequence of Arthrobacter sp. ZXY-2 associated with effective atrazine degradation and salt adaptation.</title>
        <authorList>
            <person name="Zhao X."/>
        </authorList>
    </citation>
    <scope>NUCLEOTIDE SEQUENCE [LARGE SCALE GENOMIC DNA]</scope>
    <source>
        <strain evidence="3">ZP60</strain>
    </source>
</reference>
<keyword evidence="1" id="KW-0812">Transmembrane</keyword>
<accession>A0A4D6KD74</accession>
<organism evidence="2 3">
    <name type="scientific">Halomicrobium mukohataei</name>
    <dbReference type="NCBI Taxonomy" id="57705"/>
    <lineage>
        <taxon>Archaea</taxon>
        <taxon>Methanobacteriati</taxon>
        <taxon>Methanobacteriota</taxon>
        <taxon>Stenosarchaea group</taxon>
        <taxon>Halobacteria</taxon>
        <taxon>Halobacteriales</taxon>
        <taxon>Haloarculaceae</taxon>
        <taxon>Halomicrobium</taxon>
    </lineage>
</organism>
<dbReference type="GeneID" id="42179153"/>
<evidence type="ECO:0000313" key="3">
    <source>
        <dbReference type="Proteomes" id="UP000297053"/>
    </source>
</evidence>
<dbReference type="KEGG" id="halz:E5139_09415"/>
<dbReference type="Proteomes" id="UP000297053">
    <property type="component" value="Chromosome"/>
</dbReference>
<evidence type="ECO:0000313" key="2">
    <source>
        <dbReference type="EMBL" id="QCD65837.1"/>
    </source>
</evidence>
<reference evidence="2 3" key="2">
    <citation type="submission" date="2019-04" db="EMBL/GenBank/DDBJ databases">
        <authorList>
            <person name="Yang S."/>
            <person name="Wei W."/>
        </authorList>
    </citation>
    <scope>NUCLEOTIDE SEQUENCE [LARGE SCALE GENOMIC DNA]</scope>
    <source>
        <strain evidence="3">ZP60</strain>
    </source>
</reference>
<keyword evidence="1" id="KW-0472">Membrane</keyword>
<dbReference type="EMBL" id="CP039375">
    <property type="protein sequence ID" value="QCD65837.1"/>
    <property type="molecule type" value="Genomic_DNA"/>
</dbReference>
<proteinExistence type="predicted"/>
<protein>
    <submittedName>
        <fullName evidence="2">Uncharacterized protein</fullName>
    </submittedName>
</protein>